<reference evidence="2" key="1">
    <citation type="submission" date="2020-10" db="EMBL/GenBank/DDBJ databases">
        <authorList>
            <person name="Gilroy R."/>
        </authorList>
    </citation>
    <scope>NUCLEOTIDE SEQUENCE</scope>
    <source>
        <strain evidence="2">ChiHcec3-6078</strain>
    </source>
</reference>
<comment type="caution">
    <text evidence="2">The sequence shown here is derived from an EMBL/GenBank/DDBJ whole genome shotgun (WGS) entry which is preliminary data.</text>
</comment>
<dbReference type="GO" id="GO:0005524">
    <property type="term" value="F:ATP binding"/>
    <property type="evidence" value="ECO:0007669"/>
    <property type="project" value="UniProtKB-UniRule"/>
</dbReference>
<dbReference type="NCBIfam" id="TIGR02528">
    <property type="entry name" value="EutP"/>
    <property type="match status" value="1"/>
</dbReference>
<dbReference type="PANTHER" id="PTHR40453">
    <property type="entry name" value="PROTEIN YOEF"/>
    <property type="match status" value="1"/>
</dbReference>
<dbReference type="InterPro" id="IPR027417">
    <property type="entry name" value="P-loop_NTPase"/>
</dbReference>
<proteinExistence type="inferred from homology"/>
<dbReference type="SUPFAM" id="SSF52540">
    <property type="entry name" value="P-loop containing nucleoside triphosphate hydrolases"/>
    <property type="match status" value="1"/>
</dbReference>
<dbReference type="Gene3D" id="3.40.50.300">
    <property type="entry name" value="P-loop containing nucleotide triphosphate hydrolases"/>
    <property type="match status" value="1"/>
</dbReference>
<accession>A0A9D1HYZ8</accession>
<gene>
    <name evidence="2" type="primary">eutP</name>
    <name evidence="2" type="ORF">IAC50_00045</name>
</gene>
<comment type="similarity">
    <text evidence="1">Belongs to the EutP/PduV family.</text>
</comment>
<evidence type="ECO:0000256" key="1">
    <source>
        <dbReference type="PIRNR" id="PIRNR036409"/>
    </source>
</evidence>
<dbReference type="Proteomes" id="UP000824090">
    <property type="component" value="Unassembled WGS sequence"/>
</dbReference>
<dbReference type="PANTHER" id="PTHR40453:SF1">
    <property type="entry name" value="PROTEIN YOEF"/>
    <property type="match status" value="1"/>
</dbReference>
<evidence type="ECO:0000313" key="3">
    <source>
        <dbReference type="Proteomes" id="UP000824090"/>
    </source>
</evidence>
<dbReference type="PIRSF" id="PIRSF036409">
    <property type="entry name" value="EutP_PduV"/>
    <property type="match status" value="1"/>
</dbReference>
<dbReference type="GO" id="GO:0006576">
    <property type="term" value="P:biogenic amine metabolic process"/>
    <property type="evidence" value="ECO:0007669"/>
    <property type="project" value="InterPro"/>
</dbReference>
<dbReference type="Pfam" id="PF10662">
    <property type="entry name" value="PduV-EutP"/>
    <property type="match status" value="1"/>
</dbReference>
<name>A0A9D1HYZ8_9FIRM</name>
<reference evidence="2" key="2">
    <citation type="journal article" date="2021" name="PeerJ">
        <title>Extensive microbial diversity within the chicken gut microbiome revealed by metagenomics and culture.</title>
        <authorList>
            <person name="Gilroy R."/>
            <person name="Ravi A."/>
            <person name="Getino M."/>
            <person name="Pursley I."/>
            <person name="Horton D.L."/>
            <person name="Alikhan N.F."/>
            <person name="Baker D."/>
            <person name="Gharbi K."/>
            <person name="Hall N."/>
            <person name="Watson M."/>
            <person name="Adriaenssens E.M."/>
            <person name="Foster-Nyarko E."/>
            <person name="Jarju S."/>
            <person name="Secka A."/>
            <person name="Antonio M."/>
            <person name="Oren A."/>
            <person name="Chaudhuri R.R."/>
            <person name="La Ragione R."/>
            <person name="Hildebrand F."/>
            <person name="Pallen M.J."/>
        </authorList>
    </citation>
    <scope>NUCLEOTIDE SEQUENCE</scope>
    <source>
        <strain evidence="2">ChiHcec3-6078</strain>
    </source>
</reference>
<keyword evidence="1" id="KW-0547">Nucleotide-binding</keyword>
<dbReference type="InterPro" id="IPR012381">
    <property type="entry name" value="EutP_PduV"/>
</dbReference>
<dbReference type="EMBL" id="DVMP01000002">
    <property type="protein sequence ID" value="HIU24872.1"/>
    <property type="molecule type" value="Genomic_DNA"/>
</dbReference>
<dbReference type="AlphaFoldDB" id="A0A9D1HYZ8"/>
<sequence>MEKRKSVMFIGMIGCGKTTLCQRLAGQEYRYKKTQAVEVIDLSIDTPGEYLENKKYLNALVVTAAEADVVAFVADATRKESCFSPHQADMFYRDVIGVVTKTDIATEEEKADAEEILKRAGVVKIFCSPDPEKKLEQYLNCQKEEEEAAK</sequence>
<protein>
    <submittedName>
        <fullName evidence="2">EutP/PduV family microcompartment system protein</fullName>
    </submittedName>
</protein>
<evidence type="ECO:0000313" key="2">
    <source>
        <dbReference type="EMBL" id="HIU24872.1"/>
    </source>
</evidence>
<organism evidence="2 3">
    <name type="scientific">Candidatus Allocopromorpha excrementigallinarum</name>
    <dbReference type="NCBI Taxonomy" id="2840742"/>
    <lineage>
        <taxon>Bacteria</taxon>
        <taxon>Bacillati</taxon>
        <taxon>Bacillota</taxon>
        <taxon>Clostridia</taxon>
        <taxon>Eubacteriales</taxon>
        <taxon>Eubacteriaceae</taxon>
        <taxon>Eubacteriaceae incertae sedis</taxon>
        <taxon>Candidatus Allocopromorpha</taxon>
    </lineage>
</organism>
<dbReference type="CDD" id="cd00882">
    <property type="entry name" value="Ras_like_GTPase"/>
    <property type="match status" value="1"/>
</dbReference>